<evidence type="ECO:0000313" key="3">
    <source>
        <dbReference type="EMBL" id="QNG48491.1"/>
    </source>
</evidence>
<dbReference type="PANTHER" id="PTHR42970:SF1">
    <property type="entry name" value="PECTATE LYASE C-RELATED"/>
    <property type="match status" value="1"/>
</dbReference>
<reference evidence="3 4" key="1">
    <citation type="submission" date="2020-07" db="EMBL/GenBank/DDBJ databases">
        <title>Whole genome sequence of Sphingobium yanoikuyae A3.</title>
        <authorList>
            <person name="Han S.-S."/>
        </authorList>
    </citation>
    <scope>NUCLEOTIDE SEQUENCE [LARGE SCALE GENOMIC DNA]</scope>
    <source>
        <strain evidence="3 4">A3</strain>
    </source>
</reference>
<dbReference type="Proteomes" id="UP000515377">
    <property type="component" value="Chromosome"/>
</dbReference>
<keyword evidence="2" id="KW-0325">Glycoprotein</keyword>
<evidence type="ECO:0000256" key="1">
    <source>
        <dbReference type="ARBA" id="ARBA00022723"/>
    </source>
</evidence>
<name>A0A9X7YEW0_SPHYA</name>
<accession>A0A9X7YEW0</accession>
<keyword evidence="3" id="KW-0456">Lyase</keyword>
<dbReference type="AlphaFoldDB" id="A0A9X7YEW0"/>
<keyword evidence="1" id="KW-0479">Metal-binding</keyword>
<sequence>MSDRYIIDRRELLASAAGATLLPSSSVAHSALLSFKGAQGWAGYTKGGNEGPIVRVTTLAPSGPGSLHAAIAIKGPRRIVFEVGGVIDLGGKVLTIREPFCTIAGQTAPWPGVTLIRGGLVISSHDVVVRHLRVRPGSAGFAKHSGWECDAINVFQGSNVIVDHCSLSWSTDESLSASGPRFGGKTPTAWRAGTSHRITFSNNIVAEGLAHSTHSHGEHSKGGLIHYNVGEVLITGNIYASNRQRNPLFDGGARGAIVNNMIYNPASQAVMLSSQPEDIGDHLVPEGKVAILANVLQPGPSTLKRLPLLRVSGGNWRVLLDDNVLLGGAQLVETPLPSIILACKMPFSVPAFEVLPGNQVREYVLANAGAQPWQRDPIDARIIAEVRAGNQGAIIDDQSQVGGYPTYRETRRAFEPAHFTPDTLDYIQ</sequence>
<evidence type="ECO:0000256" key="2">
    <source>
        <dbReference type="ARBA" id="ARBA00023180"/>
    </source>
</evidence>
<protein>
    <submittedName>
        <fullName evidence="3">Pectate lyase</fullName>
    </submittedName>
</protein>
<dbReference type="PANTHER" id="PTHR42970">
    <property type="entry name" value="PECTATE LYASE C-RELATED"/>
    <property type="match status" value="1"/>
</dbReference>
<dbReference type="InterPro" id="IPR011050">
    <property type="entry name" value="Pectin_lyase_fold/virulence"/>
</dbReference>
<dbReference type="InterPro" id="IPR012334">
    <property type="entry name" value="Pectin_lyas_fold"/>
</dbReference>
<dbReference type="GO" id="GO:0016829">
    <property type="term" value="F:lyase activity"/>
    <property type="evidence" value="ECO:0007669"/>
    <property type="project" value="UniProtKB-KW"/>
</dbReference>
<proteinExistence type="predicted"/>
<organism evidence="3 4">
    <name type="scientific">Sphingobium yanoikuyae</name>
    <name type="common">Sphingomonas yanoikuyae</name>
    <dbReference type="NCBI Taxonomy" id="13690"/>
    <lineage>
        <taxon>Bacteria</taxon>
        <taxon>Pseudomonadati</taxon>
        <taxon>Pseudomonadota</taxon>
        <taxon>Alphaproteobacteria</taxon>
        <taxon>Sphingomonadales</taxon>
        <taxon>Sphingomonadaceae</taxon>
        <taxon>Sphingobium</taxon>
    </lineage>
</organism>
<evidence type="ECO:0000313" key="4">
    <source>
        <dbReference type="Proteomes" id="UP000515377"/>
    </source>
</evidence>
<dbReference type="GO" id="GO:0046872">
    <property type="term" value="F:metal ion binding"/>
    <property type="evidence" value="ECO:0007669"/>
    <property type="project" value="UniProtKB-KW"/>
</dbReference>
<dbReference type="SUPFAM" id="SSF51126">
    <property type="entry name" value="Pectin lyase-like"/>
    <property type="match status" value="1"/>
</dbReference>
<dbReference type="InterPro" id="IPR052063">
    <property type="entry name" value="Polysaccharide_Lyase_1"/>
</dbReference>
<dbReference type="Gene3D" id="2.160.20.10">
    <property type="entry name" value="Single-stranded right-handed beta-helix, Pectin lyase-like"/>
    <property type="match status" value="1"/>
</dbReference>
<gene>
    <name evidence="3" type="ORF">H3V42_13735</name>
</gene>
<dbReference type="EMBL" id="CP060122">
    <property type="protein sequence ID" value="QNG48491.1"/>
    <property type="molecule type" value="Genomic_DNA"/>
</dbReference>